<evidence type="ECO:0000313" key="2">
    <source>
        <dbReference type="WBParaSite" id="jg10575"/>
    </source>
</evidence>
<keyword evidence="1" id="KW-1185">Reference proteome</keyword>
<sequence>MPNPPAQEDTWAFQPIGSPFPEMPVKVIGQQNMYVALWYKHGKPIHGRAWNNGGVVECSFPYKAAELTGAKDLGGQIQVLQYKGNHKSLGYWYNWIKYSERFDKSDERQLLKCGDSLPILWNSRTEGPLLGYLDNKTEIAGFSHDKVAEQISGLKLNDMLIIVRELKGGPPGCDCADCPKTPVGPLIMTHHSLLTDTPVPRGPPGCDCADCPKTPVGPLIMTHHWADFRTGDDFPTGKAVRALNRSLQTVPAENPDQFVALWWKDCCMLLLGGHEYRKNIGSLQILFELPEHVRGFDYDWRPFPEAAKFGDKEWHPVHVNHHKGDISPGVVMVNGKELLGKVDVRNERASAETAGAEKLLVGPAVHSCKVLCRRAKPGCKFD</sequence>
<dbReference type="Proteomes" id="UP000887574">
    <property type="component" value="Unplaced"/>
</dbReference>
<dbReference type="PANTHER" id="PTHR31578">
    <property type="entry name" value="PROTEIN CBG21223-RELATED"/>
    <property type="match status" value="1"/>
</dbReference>
<dbReference type="SUPFAM" id="SSF141739">
    <property type="entry name" value="MFPT repeat-like"/>
    <property type="match status" value="2"/>
</dbReference>
<dbReference type="PANTHER" id="PTHR31578:SF3">
    <property type="entry name" value="NEMATODE SPECIFIC PEPTIDE FAMILY"/>
    <property type="match status" value="1"/>
</dbReference>
<accession>A0A915CNQ2</accession>
<dbReference type="WBParaSite" id="jg10575">
    <property type="protein sequence ID" value="jg10575"/>
    <property type="gene ID" value="jg10575"/>
</dbReference>
<name>A0A915CNQ2_9BILA</name>
<dbReference type="AlphaFoldDB" id="A0A915CNQ2"/>
<dbReference type="InterPro" id="IPR021010">
    <property type="entry name" value="Cytosolic_motility_protein"/>
</dbReference>
<evidence type="ECO:0000313" key="1">
    <source>
        <dbReference type="Proteomes" id="UP000887574"/>
    </source>
</evidence>
<organism evidence="1 2">
    <name type="scientific">Ditylenchus dipsaci</name>
    <dbReference type="NCBI Taxonomy" id="166011"/>
    <lineage>
        <taxon>Eukaryota</taxon>
        <taxon>Metazoa</taxon>
        <taxon>Ecdysozoa</taxon>
        <taxon>Nematoda</taxon>
        <taxon>Chromadorea</taxon>
        <taxon>Rhabditida</taxon>
        <taxon>Tylenchina</taxon>
        <taxon>Tylenchomorpha</taxon>
        <taxon>Sphaerularioidea</taxon>
        <taxon>Anguinidae</taxon>
        <taxon>Anguininae</taxon>
        <taxon>Ditylenchus</taxon>
    </lineage>
</organism>
<protein>
    <submittedName>
        <fullName evidence="2">Uncharacterized protein</fullName>
    </submittedName>
</protein>
<proteinExistence type="predicted"/>
<dbReference type="Pfam" id="PF12150">
    <property type="entry name" value="MFP2b"/>
    <property type="match status" value="3"/>
</dbReference>
<reference evidence="2" key="1">
    <citation type="submission" date="2022-11" db="UniProtKB">
        <authorList>
            <consortium name="WormBaseParasite"/>
        </authorList>
    </citation>
    <scope>IDENTIFICATION</scope>
</reference>